<reference evidence="7 8" key="2">
    <citation type="submission" date="2018-06" db="EMBL/GenBank/DDBJ databases">
        <authorList>
            <consortium name="Pathogen Informatics"/>
            <person name="Doyle S."/>
        </authorList>
    </citation>
    <scope>NUCLEOTIDE SEQUENCE [LARGE SCALE GENOMIC DNA]</scope>
    <source>
        <strain evidence="3 7">NCTC8181</strain>
        <strain evidence="4 8">NCTC8185</strain>
        <strain evidence="5 9">NCTC9828</strain>
    </source>
</reference>
<dbReference type="Proteomes" id="UP000254076">
    <property type="component" value="Unassembled WGS sequence"/>
</dbReference>
<reference evidence="6 11" key="3">
    <citation type="submission" date="2018-12" db="EMBL/GenBank/DDBJ databases">
        <authorList>
            <consortium name="Pathogen Informatics"/>
        </authorList>
    </citation>
    <scope>NUCLEOTIDE SEQUENCE [LARGE SCALE GENOMIC DNA]</scope>
    <source>
        <strain evidence="6 11">NCTC8184</strain>
    </source>
</reference>
<evidence type="ECO:0000313" key="11">
    <source>
        <dbReference type="Proteomes" id="UP000268870"/>
    </source>
</evidence>
<dbReference type="EMBL" id="UHEQ01000004">
    <property type="protein sequence ID" value="SUN15029.1"/>
    <property type="molecule type" value="Genomic_DNA"/>
</dbReference>
<keyword evidence="4" id="KW-0449">Lipoprotein</keyword>
<dbReference type="Proteomes" id="UP001230629">
    <property type="component" value="Unassembled WGS sequence"/>
</dbReference>
<dbReference type="Proteomes" id="UP000256718">
    <property type="component" value="Unassembled WGS sequence"/>
</dbReference>
<dbReference type="EMBL" id="QHGZ01000252">
    <property type="protein sequence ID" value="RDY74981.1"/>
    <property type="molecule type" value="Genomic_DNA"/>
</dbReference>
<evidence type="ECO:0000313" key="5">
    <source>
        <dbReference type="EMBL" id="SUN29290.1"/>
    </source>
</evidence>
<evidence type="ECO:0000313" key="8">
    <source>
        <dbReference type="Proteomes" id="UP000254076"/>
    </source>
</evidence>
<accession>A0A2X2P1A7</accession>
<evidence type="ECO:0000313" key="1">
    <source>
        <dbReference type="EMBL" id="MDK6898934.1"/>
    </source>
</evidence>
<dbReference type="Proteomes" id="UP000268870">
    <property type="component" value="Chromosome"/>
</dbReference>
<evidence type="ECO:0000313" key="10">
    <source>
        <dbReference type="Proteomes" id="UP000256718"/>
    </source>
</evidence>
<organism evidence="4 8">
    <name type="scientific">Streptococcus agalactiae</name>
    <dbReference type="NCBI Taxonomy" id="1311"/>
    <lineage>
        <taxon>Bacteria</taxon>
        <taxon>Bacillati</taxon>
        <taxon>Bacillota</taxon>
        <taxon>Bacilli</taxon>
        <taxon>Lactobacillales</taxon>
        <taxon>Streptococcaceae</taxon>
        <taxon>Streptococcus</taxon>
    </lineage>
</organism>
<dbReference type="AlphaFoldDB" id="A0A2X2P1A7"/>
<name>A0A2X2P1A7_STRAG</name>
<evidence type="ECO:0000313" key="9">
    <source>
        <dbReference type="Proteomes" id="UP000255140"/>
    </source>
</evidence>
<sequence>MFKGFKKLIIIMGGISLMMILTACDLVKKITNGFKNIENT</sequence>
<evidence type="ECO:0000313" key="7">
    <source>
        <dbReference type="Proteomes" id="UP000250200"/>
    </source>
</evidence>
<reference evidence="2 10" key="1">
    <citation type="journal article" date="2018" name="Emerg. Microbes Infect.">
        <title>Phenotypic and molecular analysis of nontypeable Group B streptococci: identification of cps2a and hybrid cps2a/cps5 Group B streptococcal capsule gene clusters.</title>
        <authorList>
            <person name="Alhhazmi A."/>
            <person name="Tyrrell G.J."/>
        </authorList>
    </citation>
    <scope>NUCLEOTIDE SEQUENCE [LARGE SCALE GENOMIC DNA]</scope>
    <source>
        <strain evidence="2 10">PLGBS17</strain>
    </source>
</reference>
<dbReference type="EMBL" id="UHEW01000005">
    <property type="protein sequence ID" value="SUN29290.1"/>
    <property type="molecule type" value="Genomic_DNA"/>
</dbReference>
<dbReference type="EMBL" id="UAVB01000001">
    <property type="protein sequence ID" value="SQA19190.1"/>
    <property type="molecule type" value="Genomic_DNA"/>
</dbReference>
<evidence type="ECO:0000313" key="6">
    <source>
        <dbReference type="EMBL" id="VED65613.1"/>
    </source>
</evidence>
<dbReference type="RefSeq" id="WP_000472358.1">
    <property type="nucleotide sequence ID" value="NZ_AP018935.1"/>
</dbReference>
<proteinExistence type="predicted"/>
<dbReference type="PROSITE" id="PS51257">
    <property type="entry name" value="PROKAR_LIPOPROTEIN"/>
    <property type="match status" value="1"/>
</dbReference>
<gene>
    <name evidence="2" type="ORF">C4618_12595</name>
    <name evidence="3" type="ORF">NCTC8181_02256</name>
    <name evidence="6" type="ORF">NCTC8184_01669</name>
    <name evidence="4" type="ORF">NCTC8185_02352</name>
    <name evidence="5" type="ORF">NCTC9828_01569</name>
    <name evidence="1" type="ORF">QP229_02865</name>
</gene>
<dbReference type="Proteomes" id="UP000255140">
    <property type="component" value="Unassembled WGS sequence"/>
</dbReference>
<reference evidence="1" key="4">
    <citation type="submission" date="2023-05" db="EMBL/GenBank/DDBJ databases">
        <title>Cataloging the Phylogenetic Diversity of Human Bladder Bacteria.</title>
        <authorList>
            <person name="Du J."/>
        </authorList>
    </citation>
    <scope>NUCLEOTIDE SEQUENCE</scope>
    <source>
        <strain evidence="1">UMB8703</strain>
    </source>
</reference>
<evidence type="ECO:0000313" key="3">
    <source>
        <dbReference type="EMBL" id="SQA19190.1"/>
    </source>
</evidence>
<dbReference type="Proteomes" id="UP000250200">
    <property type="component" value="Unassembled WGS sequence"/>
</dbReference>
<evidence type="ECO:0000313" key="4">
    <source>
        <dbReference type="EMBL" id="SUN15029.1"/>
    </source>
</evidence>
<dbReference type="EMBL" id="LR134265">
    <property type="protein sequence ID" value="VED65613.1"/>
    <property type="molecule type" value="Genomic_DNA"/>
</dbReference>
<dbReference type="EMBL" id="JASOIH010000001">
    <property type="protein sequence ID" value="MDK6898934.1"/>
    <property type="molecule type" value="Genomic_DNA"/>
</dbReference>
<evidence type="ECO:0000313" key="2">
    <source>
        <dbReference type="EMBL" id="RDY74981.1"/>
    </source>
</evidence>
<protein>
    <submittedName>
        <fullName evidence="4">Lipoprotein</fullName>
    </submittedName>
</protein>